<evidence type="ECO:0000256" key="10">
    <source>
        <dbReference type="ARBA" id="ARBA00022777"/>
    </source>
</evidence>
<evidence type="ECO:0000256" key="4">
    <source>
        <dbReference type="ARBA" id="ARBA00004679"/>
    </source>
</evidence>
<dbReference type="GO" id="GO:0005945">
    <property type="term" value="C:6-phosphofructokinase complex"/>
    <property type="evidence" value="ECO:0007669"/>
    <property type="project" value="TreeGrafter"/>
</dbReference>
<dbReference type="GO" id="GO:0006002">
    <property type="term" value="P:fructose 6-phosphate metabolic process"/>
    <property type="evidence" value="ECO:0007669"/>
    <property type="project" value="UniProtKB-UniRule"/>
</dbReference>
<feature type="binding site" evidence="15">
    <location>
        <begin position="106"/>
        <end position="109"/>
    </location>
    <ligand>
        <name>ATP</name>
        <dbReference type="ChEBI" id="CHEBI:30616"/>
    </ligand>
</feature>
<dbReference type="NCBIfam" id="NF002872">
    <property type="entry name" value="PRK03202.1"/>
    <property type="match status" value="1"/>
</dbReference>
<dbReference type="InterPro" id="IPR000023">
    <property type="entry name" value="Phosphofructokinase_dom"/>
</dbReference>
<keyword evidence="9 15" id="KW-0547">Nucleotide-binding</keyword>
<dbReference type="InterPro" id="IPR012828">
    <property type="entry name" value="PFKA_ATP_prok"/>
</dbReference>
<evidence type="ECO:0000256" key="14">
    <source>
        <dbReference type="ARBA" id="ARBA00048070"/>
    </source>
</evidence>
<evidence type="ECO:0000256" key="13">
    <source>
        <dbReference type="ARBA" id="ARBA00023152"/>
    </source>
</evidence>
<feature type="domain" description="Phosphofructokinase" evidence="16">
    <location>
        <begin position="7"/>
        <end position="279"/>
    </location>
</feature>
<feature type="binding site" description="in other chain" evidence="15">
    <location>
        <begin position="217"/>
        <end position="219"/>
    </location>
    <ligand>
        <name>ADP</name>
        <dbReference type="ChEBI" id="CHEBI:456216"/>
        <note>allosteric activator; ligand shared between dimeric partners</note>
    </ligand>
</feature>
<dbReference type="GO" id="GO:0048029">
    <property type="term" value="F:monosaccharide binding"/>
    <property type="evidence" value="ECO:0007669"/>
    <property type="project" value="TreeGrafter"/>
</dbReference>
<dbReference type="GO" id="GO:0042802">
    <property type="term" value="F:identical protein binding"/>
    <property type="evidence" value="ECO:0007669"/>
    <property type="project" value="TreeGrafter"/>
</dbReference>
<name>A0A8S0Y2V6_9FIRM</name>
<reference evidence="17" key="2">
    <citation type="submission" date="2020-01" db="EMBL/GenBank/DDBJ databases">
        <authorList>
            <person name="Hornung B."/>
        </authorList>
    </citation>
    <scope>NUCLEOTIDE SEQUENCE</scope>
    <source>
        <strain evidence="17">PacBioINE</strain>
    </source>
</reference>
<feature type="binding site" evidence="15">
    <location>
        <begin position="25"/>
        <end position="29"/>
    </location>
    <ligand>
        <name>ADP</name>
        <dbReference type="ChEBI" id="CHEBI:456216"/>
        <note>allosteric activator; ligand shared between dimeric partners</note>
    </ligand>
</feature>
<keyword evidence="6 15" id="KW-0021">Allosteric enzyme</keyword>
<dbReference type="AlphaFoldDB" id="A0A8S0Y2V6"/>
<comment type="cofactor">
    <cofactor evidence="1 15">
        <name>Mg(2+)</name>
        <dbReference type="ChEBI" id="CHEBI:18420"/>
    </cofactor>
</comment>
<comment type="activity regulation">
    <text evidence="15">Allosterically activated by ADP and other diphosphonucleosides, and allosterically inhibited by phosphoenolpyruvate.</text>
</comment>
<feature type="binding site" description="in other chain" evidence="15">
    <location>
        <begin position="173"/>
        <end position="175"/>
    </location>
    <ligand>
        <name>substrate</name>
        <note>ligand shared between dimeric partners</note>
    </ligand>
</feature>
<dbReference type="GO" id="GO:0070095">
    <property type="term" value="F:fructose-6-phosphate binding"/>
    <property type="evidence" value="ECO:0007669"/>
    <property type="project" value="TreeGrafter"/>
</dbReference>
<feature type="binding site" description="in other chain" evidence="15">
    <location>
        <begin position="253"/>
        <end position="256"/>
    </location>
    <ligand>
        <name>substrate</name>
        <note>ligand shared between dimeric partners</note>
    </ligand>
</feature>
<proteinExistence type="inferred from homology"/>
<comment type="subcellular location">
    <subcellularLocation>
        <location evidence="3 15">Cytoplasm</location>
    </subcellularLocation>
</comment>
<dbReference type="EMBL" id="LR746496">
    <property type="protein sequence ID" value="CAA7601255.1"/>
    <property type="molecule type" value="Genomic_DNA"/>
</dbReference>
<comment type="pathway">
    <text evidence="4 15">Carbohydrate degradation; glycolysis; D-glyceraldehyde 3-phosphate and glycerone phosphate from D-glucose: step 3/4.</text>
</comment>
<evidence type="ECO:0000256" key="5">
    <source>
        <dbReference type="ARBA" id="ARBA00022490"/>
    </source>
</evidence>
<comment type="similarity">
    <text evidence="15">Belongs to the phosphofructokinase type A (PFKA) family. ATP-dependent PFK group I subfamily. Prokaryotic clade 'B1' sub-subfamily.</text>
</comment>
<dbReference type="GO" id="GO:0061621">
    <property type="term" value="P:canonical glycolysis"/>
    <property type="evidence" value="ECO:0007669"/>
    <property type="project" value="TreeGrafter"/>
</dbReference>
<dbReference type="KEGG" id="aacx:DEACI_1909"/>
<evidence type="ECO:0000256" key="3">
    <source>
        <dbReference type="ARBA" id="ARBA00004496"/>
    </source>
</evidence>
<dbReference type="PIRSF" id="PIRSF000532">
    <property type="entry name" value="ATP_PFK_prok"/>
    <property type="match status" value="1"/>
</dbReference>
<keyword evidence="13 15" id="KW-0324">Glycolysis</keyword>
<keyword evidence="12 15" id="KW-0460">Magnesium</keyword>
<comment type="function">
    <text evidence="2 15">Catalyzes the phosphorylation of D-fructose 6-phosphate to fructose 1,6-bisphosphate by ATP, the first committing step of glycolysis.</text>
</comment>
<dbReference type="PANTHER" id="PTHR13697:SF4">
    <property type="entry name" value="ATP-DEPENDENT 6-PHOSPHOFRUCTOKINASE"/>
    <property type="match status" value="1"/>
</dbReference>
<dbReference type="PANTHER" id="PTHR13697">
    <property type="entry name" value="PHOSPHOFRUCTOKINASE"/>
    <property type="match status" value="1"/>
</dbReference>
<evidence type="ECO:0000256" key="2">
    <source>
        <dbReference type="ARBA" id="ARBA00002659"/>
    </source>
</evidence>
<evidence type="ECO:0000313" key="18">
    <source>
        <dbReference type="EMBL" id="CEJ08466.1"/>
    </source>
</evidence>
<dbReference type="RefSeq" id="WP_240984812.1">
    <property type="nucleotide sequence ID" value="NZ_CDGJ01000082.1"/>
</dbReference>
<feature type="binding site" evidence="15">
    <location>
        <position position="166"/>
    </location>
    <ligand>
        <name>substrate</name>
        <note>ligand shared between dimeric partners</note>
    </ligand>
</feature>
<dbReference type="FunFam" id="3.40.50.460:FF:000002">
    <property type="entry name" value="ATP-dependent 6-phosphofructokinase"/>
    <property type="match status" value="1"/>
</dbReference>
<dbReference type="HAMAP" id="MF_00339">
    <property type="entry name" value="Phosphofructokinase_I_B1"/>
    <property type="match status" value="1"/>
</dbReference>
<dbReference type="SUPFAM" id="SSF53784">
    <property type="entry name" value="Phosphofructokinase"/>
    <property type="match status" value="1"/>
</dbReference>
<keyword evidence="11 15" id="KW-0067">ATP-binding</keyword>
<evidence type="ECO:0000256" key="1">
    <source>
        <dbReference type="ARBA" id="ARBA00001946"/>
    </source>
</evidence>
<keyword evidence="8 15" id="KW-0479">Metal-binding</keyword>
<dbReference type="Proteomes" id="UP001071230">
    <property type="component" value="Unassembled WGS sequence"/>
</dbReference>
<dbReference type="Pfam" id="PF00365">
    <property type="entry name" value="PFK"/>
    <property type="match status" value="1"/>
</dbReference>
<feature type="binding site" description="in other chain" evidence="15">
    <location>
        <begin position="129"/>
        <end position="131"/>
    </location>
    <ligand>
        <name>substrate</name>
        <note>ligand shared between dimeric partners</note>
    </ligand>
</feature>
<dbReference type="EMBL" id="CDGJ01000082">
    <property type="protein sequence ID" value="CEJ08466.1"/>
    <property type="molecule type" value="Genomic_DNA"/>
</dbReference>
<sequence>MAEEVKRIAVLTSGGDAPGMNAAIRAVVRKGIYHGLTVYGVERGYEGLIHGEFREMSLGSVADIIHRGGTTLRTARSKEMLTAEGQAAAAAQLRERGIDALIVIGGDGSYRGAQTLAALGIKIVGIPGTIDNDIPGTDLTIGFDTAINTVVEAVSKIRDTATSHERTFLVEVMGRTCGNIALQAGLACGAESILVPEIPFDLDEVVAKLRRGHERGKNHSIILVAEGVGGAYEMGEELRRRSGFETRVTILGHLQRGGNPSALDAVIASAMGGKAVEVLMRGETNQMTAYVNQEVIACPIEAAYGPRPPFNKNLYDLAEQLSI</sequence>
<reference evidence="18" key="1">
    <citation type="submission" date="2014-11" db="EMBL/GenBank/DDBJ databases">
        <authorList>
            <person name="Hornung B.V."/>
        </authorList>
    </citation>
    <scope>NUCLEOTIDE SEQUENCE</scope>
    <source>
        <strain evidence="18">INE</strain>
    </source>
</reference>
<comment type="catalytic activity">
    <reaction evidence="14 15">
        <text>beta-D-fructose 6-phosphate + ATP = beta-D-fructose 1,6-bisphosphate + ADP + H(+)</text>
        <dbReference type="Rhea" id="RHEA:16109"/>
        <dbReference type="ChEBI" id="CHEBI:15378"/>
        <dbReference type="ChEBI" id="CHEBI:30616"/>
        <dbReference type="ChEBI" id="CHEBI:32966"/>
        <dbReference type="ChEBI" id="CHEBI:57634"/>
        <dbReference type="ChEBI" id="CHEBI:456216"/>
        <dbReference type="EC" id="2.7.1.11"/>
    </reaction>
</comment>
<feature type="binding site" description="in other chain" evidence="15">
    <location>
        <position position="215"/>
    </location>
    <ligand>
        <name>ADP</name>
        <dbReference type="ChEBI" id="CHEBI:456216"/>
        <note>allosteric activator; ligand shared between dimeric partners</note>
    </ligand>
</feature>
<dbReference type="GO" id="GO:0046872">
    <property type="term" value="F:metal ion binding"/>
    <property type="evidence" value="ECO:0007669"/>
    <property type="project" value="UniProtKB-KW"/>
</dbReference>
<evidence type="ECO:0000256" key="9">
    <source>
        <dbReference type="ARBA" id="ARBA00022741"/>
    </source>
</evidence>
<dbReference type="InterPro" id="IPR035966">
    <property type="entry name" value="PKF_sf"/>
</dbReference>
<evidence type="ECO:0000313" key="19">
    <source>
        <dbReference type="Proteomes" id="UP001071230"/>
    </source>
</evidence>
<keyword evidence="19" id="KW-1185">Reference proteome</keyword>
<dbReference type="InterPro" id="IPR022953">
    <property type="entry name" value="ATP_PFK"/>
</dbReference>
<keyword evidence="10 15" id="KW-0418">Kinase</keyword>
<gene>
    <name evidence="15" type="primary">pfkA</name>
    <name evidence="17" type="ORF">DEACI_1909</name>
    <name evidence="18" type="ORF">DEACI_2942</name>
</gene>
<keyword evidence="7 15" id="KW-0808">Transferase</keyword>
<evidence type="ECO:0000256" key="15">
    <source>
        <dbReference type="HAMAP-Rule" id="MF_00339"/>
    </source>
</evidence>
<feature type="binding site" evidence="15">
    <location>
        <begin position="76"/>
        <end position="77"/>
    </location>
    <ligand>
        <name>ATP</name>
        <dbReference type="ChEBI" id="CHEBI:30616"/>
    </ligand>
</feature>
<protein>
    <recommendedName>
        <fullName evidence="15">ATP-dependent 6-phosphofructokinase</fullName>
        <shortName evidence="15">ATP-PFK</shortName>
        <shortName evidence="15">Phosphofructokinase</shortName>
        <ecNumber evidence="15">2.7.1.11</ecNumber>
    </recommendedName>
    <alternativeName>
        <fullName evidence="15">Phosphohexokinase</fullName>
    </alternativeName>
</protein>
<comment type="caution">
    <text evidence="15">Lacks conserved residue(s) required for the propagation of feature annotation.</text>
</comment>
<feature type="binding site" evidence="15">
    <location>
        <position position="107"/>
    </location>
    <ligand>
        <name>Mg(2+)</name>
        <dbReference type="ChEBI" id="CHEBI:18420"/>
        <note>catalytic</note>
    </ligand>
</feature>
<evidence type="ECO:0000256" key="8">
    <source>
        <dbReference type="ARBA" id="ARBA00022723"/>
    </source>
</evidence>
<dbReference type="Proteomes" id="UP000836597">
    <property type="component" value="Chromosome"/>
</dbReference>
<dbReference type="GO" id="GO:0005524">
    <property type="term" value="F:ATP binding"/>
    <property type="evidence" value="ECO:0007669"/>
    <property type="project" value="UniProtKB-UniRule"/>
</dbReference>
<feature type="binding site" description="in other chain" evidence="15">
    <location>
        <position position="158"/>
    </location>
    <ligand>
        <name>ADP</name>
        <dbReference type="ChEBI" id="CHEBI:456216"/>
        <note>allosteric activator; ligand shared between dimeric partners</note>
    </ligand>
</feature>
<dbReference type="GO" id="GO:0003872">
    <property type="term" value="F:6-phosphofructokinase activity"/>
    <property type="evidence" value="ECO:0007669"/>
    <property type="project" value="UniProtKB-UniRule"/>
</dbReference>
<dbReference type="GO" id="GO:0016208">
    <property type="term" value="F:AMP binding"/>
    <property type="evidence" value="ECO:0007669"/>
    <property type="project" value="TreeGrafter"/>
</dbReference>
<organism evidence="17">
    <name type="scientific">Acididesulfobacillus acetoxydans</name>
    <dbReference type="NCBI Taxonomy" id="1561005"/>
    <lineage>
        <taxon>Bacteria</taxon>
        <taxon>Bacillati</taxon>
        <taxon>Bacillota</taxon>
        <taxon>Clostridia</taxon>
        <taxon>Eubacteriales</taxon>
        <taxon>Peptococcaceae</taxon>
        <taxon>Acididesulfobacillus</taxon>
    </lineage>
</organism>
<feature type="binding site" evidence="15">
    <location>
        <position position="15"/>
    </location>
    <ligand>
        <name>ATP</name>
        <dbReference type="ChEBI" id="CHEBI:30616"/>
    </ligand>
</feature>
<feature type="binding site" description="in other chain" evidence="15">
    <location>
        <begin position="189"/>
        <end position="191"/>
    </location>
    <ligand>
        <name>ADP</name>
        <dbReference type="ChEBI" id="CHEBI:456216"/>
        <note>allosteric activator; ligand shared between dimeric partners</note>
    </ligand>
</feature>
<feature type="binding site" evidence="15">
    <location>
        <position position="247"/>
    </location>
    <ligand>
        <name>substrate</name>
        <note>ligand shared between dimeric partners</note>
    </ligand>
</feature>
<feature type="active site" description="Proton acceptor" evidence="15">
    <location>
        <position position="131"/>
    </location>
</feature>
<dbReference type="Gene3D" id="3.40.50.460">
    <property type="entry name" value="Phosphofructokinase domain"/>
    <property type="match status" value="1"/>
</dbReference>
<keyword evidence="5 15" id="KW-0963">Cytoplasm</keyword>
<dbReference type="NCBIfam" id="TIGR02482">
    <property type="entry name" value="PFKA_ATP"/>
    <property type="match status" value="1"/>
</dbReference>
<dbReference type="EC" id="2.7.1.11" evidence="15"/>
<dbReference type="Gene3D" id="3.40.50.450">
    <property type="match status" value="1"/>
</dbReference>
<evidence type="ECO:0000313" key="17">
    <source>
        <dbReference type="EMBL" id="CAA7601255.1"/>
    </source>
</evidence>
<evidence type="ECO:0000256" key="11">
    <source>
        <dbReference type="ARBA" id="ARBA00022840"/>
    </source>
</evidence>
<feature type="binding site" description="in other chain" evidence="15">
    <location>
        <position position="226"/>
    </location>
    <ligand>
        <name>substrate</name>
        <note>ligand shared between dimeric partners</note>
    </ligand>
</feature>
<evidence type="ECO:0000259" key="16">
    <source>
        <dbReference type="Pfam" id="PF00365"/>
    </source>
</evidence>
<dbReference type="PRINTS" id="PR00476">
    <property type="entry name" value="PHFRCTKINASE"/>
</dbReference>
<evidence type="ECO:0000256" key="6">
    <source>
        <dbReference type="ARBA" id="ARBA00022533"/>
    </source>
</evidence>
<dbReference type="GO" id="GO:0030388">
    <property type="term" value="P:fructose 1,6-bisphosphate metabolic process"/>
    <property type="evidence" value="ECO:0007669"/>
    <property type="project" value="TreeGrafter"/>
</dbReference>
<dbReference type="InterPro" id="IPR012003">
    <property type="entry name" value="ATP_PFK_prok-type"/>
</dbReference>
<evidence type="ECO:0000256" key="7">
    <source>
        <dbReference type="ARBA" id="ARBA00022679"/>
    </source>
</evidence>
<accession>A0A8S0Y2V6</accession>
<evidence type="ECO:0000256" key="12">
    <source>
        <dbReference type="ARBA" id="ARBA00022842"/>
    </source>
</evidence>
<comment type="subunit">
    <text evidence="15">Homotetramer.</text>
</comment>
<dbReference type="FunFam" id="3.40.50.450:FF:000001">
    <property type="entry name" value="ATP-dependent 6-phosphofructokinase"/>
    <property type="match status" value="1"/>
</dbReference>